<evidence type="ECO:0000256" key="2">
    <source>
        <dbReference type="ARBA" id="ARBA00010617"/>
    </source>
</evidence>
<dbReference type="SUPFAM" id="SSF48264">
    <property type="entry name" value="Cytochrome P450"/>
    <property type="match status" value="1"/>
</dbReference>
<dbReference type="InterPro" id="IPR017972">
    <property type="entry name" value="Cyt_P450_CS"/>
</dbReference>
<evidence type="ECO:0000256" key="7">
    <source>
        <dbReference type="RuleBase" id="RU000461"/>
    </source>
</evidence>
<protein>
    <submittedName>
        <fullName evidence="9">Benzoate 4-monooxygenase cytochrome P450</fullName>
    </submittedName>
</protein>
<dbReference type="InterPro" id="IPR002403">
    <property type="entry name" value="Cyt_P450_E_grp-IV"/>
</dbReference>
<evidence type="ECO:0000313" key="10">
    <source>
        <dbReference type="Proteomes" id="UP001446871"/>
    </source>
</evidence>
<evidence type="ECO:0000256" key="8">
    <source>
        <dbReference type="SAM" id="MobiDB-lite"/>
    </source>
</evidence>
<comment type="similarity">
    <text evidence="2 7">Belongs to the cytochrome P450 family.</text>
</comment>
<gene>
    <name evidence="9" type="ORF">PG996_015469</name>
</gene>
<reference evidence="9 10" key="1">
    <citation type="submission" date="2023-01" db="EMBL/GenBank/DDBJ databases">
        <title>Analysis of 21 Apiospora genomes using comparative genomics revels a genus with tremendous synthesis potential of carbohydrate active enzymes and secondary metabolites.</title>
        <authorList>
            <person name="Sorensen T."/>
        </authorList>
    </citation>
    <scope>NUCLEOTIDE SEQUENCE [LARGE SCALE GENOMIC DNA]</scope>
    <source>
        <strain evidence="9 10">CBS 83171</strain>
    </source>
</reference>
<evidence type="ECO:0000256" key="3">
    <source>
        <dbReference type="ARBA" id="ARBA00022617"/>
    </source>
</evidence>
<keyword evidence="3 7" id="KW-0349">Heme</keyword>
<name>A0ABR1TNB5_9PEZI</name>
<dbReference type="EMBL" id="JAQQWM010000009">
    <property type="protein sequence ID" value="KAK8047405.1"/>
    <property type="molecule type" value="Genomic_DNA"/>
</dbReference>
<dbReference type="InterPro" id="IPR036396">
    <property type="entry name" value="Cyt_P450_sf"/>
</dbReference>
<feature type="region of interest" description="Disordered" evidence="8">
    <location>
        <begin position="288"/>
        <end position="313"/>
    </location>
</feature>
<evidence type="ECO:0000256" key="5">
    <source>
        <dbReference type="ARBA" id="ARBA00023004"/>
    </source>
</evidence>
<dbReference type="PROSITE" id="PS00086">
    <property type="entry name" value="CYTOCHROME_P450"/>
    <property type="match status" value="1"/>
</dbReference>
<evidence type="ECO:0000256" key="4">
    <source>
        <dbReference type="ARBA" id="ARBA00022723"/>
    </source>
</evidence>
<dbReference type="InterPro" id="IPR001128">
    <property type="entry name" value="Cyt_P450"/>
</dbReference>
<dbReference type="CDD" id="cd11060">
    <property type="entry name" value="CYP57A1-like"/>
    <property type="match status" value="1"/>
</dbReference>
<dbReference type="PANTHER" id="PTHR24305">
    <property type="entry name" value="CYTOCHROME P450"/>
    <property type="match status" value="1"/>
</dbReference>
<dbReference type="PRINTS" id="PR00465">
    <property type="entry name" value="EP450IV"/>
</dbReference>
<proteinExistence type="inferred from homology"/>
<dbReference type="PRINTS" id="PR00385">
    <property type="entry name" value="P450"/>
</dbReference>
<dbReference type="Proteomes" id="UP001446871">
    <property type="component" value="Unassembled WGS sequence"/>
</dbReference>
<evidence type="ECO:0000256" key="1">
    <source>
        <dbReference type="ARBA" id="ARBA00001971"/>
    </source>
</evidence>
<dbReference type="Gene3D" id="1.10.630.10">
    <property type="entry name" value="Cytochrome P450"/>
    <property type="match status" value="1"/>
</dbReference>
<dbReference type="PANTHER" id="PTHR24305:SF232">
    <property type="entry name" value="P450, PUTATIVE (EUROFUNG)-RELATED"/>
    <property type="match status" value="1"/>
</dbReference>
<keyword evidence="6 7" id="KW-0503">Monooxygenase</keyword>
<dbReference type="InterPro" id="IPR050121">
    <property type="entry name" value="Cytochrome_P450_monoxygenase"/>
</dbReference>
<evidence type="ECO:0000256" key="6">
    <source>
        <dbReference type="ARBA" id="ARBA00023033"/>
    </source>
</evidence>
<comment type="caution">
    <text evidence="9">The sequence shown here is derived from an EMBL/GenBank/DDBJ whole genome shotgun (WGS) entry which is preliminary data.</text>
</comment>
<keyword evidence="5 7" id="KW-0408">Iron</keyword>
<sequence length="552" mass="61509">MPEAQVVSPIRALASSLTPIIRANWPLLLVGVVLARLFWARYASPLRSYPGPLLASCTRMWKVWSTATYNTHWDHIALHRRYGPVVRIAPNEVSLSSPRAARAVLSAGKRFYKTDFYAVFPPPENPDIFTEIREDVHAQKKKVANVPYSMAAMRQLSPFIDDTIDLLASRVGEFCTADSGTMTPGGINNTKGKVDLGAWLHYFAFDVLGEVAFSRSFGFLNAGLDVEHAIRTIDEMQRYNGIVGQIPAFDYLLRRNPLWKWVPALDPSNALITRIAKDEMAKRRPFGGSISEKTRLGGSDSEEDVGMLGGSGGEGRRDLMASLIKGHLKEGSNFSEGDVFAVAHGAIFAGSDSTASTMQSFFHQVLSSPRVHAAIVAEIEEAARTGAIPAEGNVEWLEAQNLPYFQACLKEAMRVRPAVGLNITRMVPPEGVEIEGQFFRGGTRVALNGWVLHRDRDVFGQDADVFRPERWLEDEEEAKTMERYMFQFGGGSHVCIGRNLALLEINKVLPRLLRDFKFELMYPNRELKAKATFFVVQEGLEVYIERKRAAKA</sequence>
<keyword evidence="7" id="KW-0560">Oxidoreductase</keyword>
<keyword evidence="10" id="KW-1185">Reference proteome</keyword>
<keyword evidence="4 7" id="KW-0479">Metal-binding</keyword>
<accession>A0ABR1TNB5</accession>
<comment type="cofactor">
    <cofactor evidence="1">
        <name>heme</name>
        <dbReference type="ChEBI" id="CHEBI:30413"/>
    </cofactor>
</comment>
<organism evidence="9 10">
    <name type="scientific">Apiospora saccharicola</name>
    <dbReference type="NCBI Taxonomy" id="335842"/>
    <lineage>
        <taxon>Eukaryota</taxon>
        <taxon>Fungi</taxon>
        <taxon>Dikarya</taxon>
        <taxon>Ascomycota</taxon>
        <taxon>Pezizomycotina</taxon>
        <taxon>Sordariomycetes</taxon>
        <taxon>Xylariomycetidae</taxon>
        <taxon>Amphisphaeriales</taxon>
        <taxon>Apiosporaceae</taxon>
        <taxon>Apiospora</taxon>
    </lineage>
</organism>
<evidence type="ECO:0000313" key="9">
    <source>
        <dbReference type="EMBL" id="KAK8047405.1"/>
    </source>
</evidence>
<dbReference type="Pfam" id="PF00067">
    <property type="entry name" value="p450"/>
    <property type="match status" value="1"/>
</dbReference>